<dbReference type="AlphaFoldDB" id="A0A9D7S977"/>
<name>A0A9D7S977_9BACT</name>
<keyword evidence="1" id="KW-0812">Transmembrane</keyword>
<organism evidence="2 3">
    <name type="scientific">Candidatus Defluviibacterium haderslevense</name>
    <dbReference type="NCBI Taxonomy" id="2981993"/>
    <lineage>
        <taxon>Bacteria</taxon>
        <taxon>Pseudomonadati</taxon>
        <taxon>Bacteroidota</taxon>
        <taxon>Saprospiria</taxon>
        <taxon>Saprospirales</taxon>
        <taxon>Saprospiraceae</taxon>
        <taxon>Candidatus Defluviibacterium</taxon>
    </lineage>
</organism>
<evidence type="ECO:0000313" key="2">
    <source>
        <dbReference type="EMBL" id="MBK9718290.1"/>
    </source>
</evidence>
<accession>A0A9D7S977</accession>
<dbReference type="EMBL" id="JADKFW010000009">
    <property type="protein sequence ID" value="MBK9718290.1"/>
    <property type="molecule type" value="Genomic_DNA"/>
</dbReference>
<proteinExistence type="predicted"/>
<reference evidence="2 3" key="1">
    <citation type="submission" date="2020-10" db="EMBL/GenBank/DDBJ databases">
        <title>Connecting structure to function with the recovery of over 1000 high-quality activated sludge metagenome-assembled genomes encoding full-length rRNA genes using long-read sequencing.</title>
        <authorList>
            <person name="Singleton C.M."/>
            <person name="Petriglieri F."/>
            <person name="Kristensen J.M."/>
            <person name="Kirkegaard R.H."/>
            <person name="Michaelsen T.Y."/>
            <person name="Andersen M.H."/>
            <person name="Karst S.M."/>
            <person name="Dueholm M.S."/>
            <person name="Nielsen P.H."/>
            <person name="Albertsen M."/>
        </authorList>
    </citation>
    <scope>NUCLEOTIDE SEQUENCE [LARGE SCALE GENOMIC DNA]</scope>
    <source>
        <strain evidence="2">Ribe_18-Q3-R11-54_BAT3C.373</strain>
    </source>
</reference>
<evidence type="ECO:0000256" key="1">
    <source>
        <dbReference type="SAM" id="Phobius"/>
    </source>
</evidence>
<evidence type="ECO:0000313" key="3">
    <source>
        <dbReference type="Proteomes" id="UP000808349"/>
    </source>
</evidence>
<dbReference type="Proteomes" id="UP000808349">
    <property type="component" value="Unassembled WGS sequence"/>
</dbReference>
<sequence length="86" mass="9993">MNQEIIKFILNSGTAVAILCFVLWYVLKPLVTAYISSIKEVTENMKKQTEAMHQAQQVSQEMFMEIINKIHQSKEEIINHINTLKK</sequence>
<feature type="transmembrane region" description="Helical" evidence="1">
    <location>
        <begin position="6"/>
        <end position="27"/>
    </location>
</feature>
<keyword evidence="1" id="KW-0472">Membrane</keyword>
<comment type="caution">
    <text evidence="2">The sequence shown here is derived from an EMBL/GenBank/DDBJ whole genome shotgun (WGS) entry which is preliminary data.</text>
</comment>
<keyword evidence="1" id="KW-1133">Transmembrane helix</keyword>
<protein>
    <submittedName>
        <fullName evidence="2">Uncharacterized protein</fullName>
    </submittedName>
</protein>
<gene>
    <name evidence="2" type="ORF">IPO85_12420</name>
</gene>